<dbReference type="SMART" id="SM00822">
    <property type="entry name" value="PKS_KR"/>
    <property type="match status" value="1"/>
</dbReference>
<dbReference type="PRINTS" id="PR00080">
    <property type="entry name" value="SDRFAMILY"/>
</dbReference>
<accession>A0ABW1AEF7</accession>
<dbReference type="Proteomes" id="UP001596074">
    <property type="component" value="Unassembled WGS sequence"/>
</dbReference>
<dbReference type="InterPro" id="IPR002347">
    <property type="entry name" value="SDR_fam"/>
</dbReference>
<dbReference type="PANTHER" id="PTHR42879">
    <property type="entry name" value="3-OXOACYL-(ACYL-CARRIER-PROTEIN) REDUCTASE"/>
    <property type="match status" value="1"/>
</dbReference>
<evidence type="ECO:0000259" key="2">
    <source>
        <dbReference type="SMART" id="SM00822"/>
    </source>
</evidence>
<protein>
    <submittedName>
        <fullName evidence="3">SDR family NAD(P)-dependent oxidoreductase</fullName>
        <ecNumber evidence="3">1.1.1.-</ecNumber>
    </submittedName>
</protein>
<dbReference type="Pfam" id="PF13561">
    <property type="entry name" value="adh_short_C2"/>
    <property type="match status" value="1"/>
</dbReference>
<dbReference type="InterPro" id="IPR020904">
    <property type="entry name" value="Sc_DH/Rdtase_CS"/>
</dbReference>
<evidence type="ECO:0000256" key="1">
    <source>
        <dbReference type="ARBA" id="ARBA00006484"/>
    </source>
</evidence>
<gene>
    <name evidence="3" type="ORF">ACFPZN_45505</name>
</gene>
<sequence length="251" mass="25405">MGERSDRVAVVTGGASGLGLSICERLARRGGRVAVLDLDGDAAARAADGLRARGGEAVAGEVDVSDRAAVDRAFDAVRAALGPIEILVTSAGVSGFVPFDEVTPDDWARTIAVNLTGTFHCLQSAIGDMAAAGWGRIVTISSAAGQTGVPRQAHYSASKGGVIALTKTVALEYAKKGITANTIPPFTADTPMLRNNQEAGRLPGPEALARMVPAGRLGTGDDIAAVCAFLCSDEAGYVTGQVIGVNGGAVT</sequence>
<dbReference type="GO" id="GO:0016491">
    <property type="term" value="F:oxidoreductase activity"/>
    <property type="evidence" value="ECO:0007669"/>
    <property type="project" value="UniProtKB-KW"/>
</dbReference>
<reference evidence="4" key="1">
    <citation type="journal article" date="2019" name="Int. J. Syst. Evol. Microbiol.">
        <title>The Global Catalogue of Microorganisms (GCM) 10K type strain sequencing project: providing services to taxonomists for standard genome sequencing and annotation.</title>
        <authorList>
            <consortium name="The Broad Institute Genomics Platform"/>
            <consortium name="The Broad Institute Genome Sequencing Center for Infectious Disease"/>
            <person name="Wu L."/>
            <person name="Ma J."/>
        </authorList>
    </citation>
    <scope>NUCLEOTIDE SEQUENCE [LARGE SCALE GENOMIC DNA]</scope>
    <source>
        <strain evidence="4">KCTC 42087</strain>
    </source>
</reference>
<dbReference type="PROSITE" id="PS00061">
    <property type="entry name" value="ADH_SHORT"/>
    <property type="match status" value="1"/>
</dbReference>
<dbReference type="InterPro" id="IPR057326">
    <property type="entry name" value="KR_dom"/>
</dbReference>
<evidence type="ECO:0000313" key="4">
    <source>
        <dbReference type="Proteomes" id="UP001596074"/>
    </source>
</evidence>
<dbReference type="InterPro" id="IPR036291">
    <property type="entry name" value="NAD(P)-bd_dom_sf"/>
</dbReference>
<dbReference type="Gene3D" id="3.40.50.720">
    <property type="entry name" value="NAD(P)-binding Rossmann-like Domain"/>
    <property type="match status" value="1"/>
</dbReference>
<dbReference type="NCBIfam" id="NF009466">
    <property type="entry name" value="PRK12826.1-2"/>
    <property type="match status" value="1"/>
</dbReference>
<comment type="similarity">
    <text evidence="1">Belongs to the short-chain dehydrogenases/reductases (SDR) family.</text>
</comment>
<dbReference type="PANTHER" id="PTHR42879:SF2">
    <property type="entry name" value="3-OXOACYL-[ACYL-CARRIER-PROTEIN] REDUCTASE FABG"/>
    <property type="match status" value="1"/>
</dbReference>
<dbReference type="EMBL" id="JBHSON010000099">
    <property type="protein sequence ID" value="MFC5752917.1"/>
    <property type="molecule type" value="Genomic_DNA"/>
</dbReference>
<dbReference type="PRINTS" id="PR00081">
    <property type="entry name" value="GDHRDH"/>
</dbReference>
<comment type="caution">
    <text evidence="3">The sequence shown here is derived from an EMBL/GenBank/DDBJ whole genome shotgun (WGS) entry which is preliminary data.</text>
</comment>
<evidence type="ECO:0000313" key="3">
    <source>
        <dbReference type="EMBL" id="MFC5752917.1"/>
    </source>
</evidence>
<keyword evidence="3" id="KW-0560">Oxidoreductase</keyword>
<dbReference type="InterPro" id="IPR050259">
    <property type="entry name" value="SDR"/>
</dbReference>
<feature type="domain" description="Ketoreductase" evidence="2">
    <location>
        <begin position="7"/>
        <end position="189"/>
    </location>
</feature>
<proteinExistence type="inferred from homology"/>
<dbReference type="SUPFAM" id="SSF51735">
    <property type="entry name" value="NAD(P)-binding Rossmann-fold domains"/>
    <property type="match status" value="1"/>
</dbReference>
<keyword evidence="4" id="KW-1185">Reference proteome</keyword>
<organism evidence="3 4">
    <name type="scientific">Actinomadura rugatobispora</name>
    <dbReference type="NCBI Taxonomy" id="1994"/>
    <lineage>
        <taxon>Bacteria</taxon>
        <taxon>Bacillati</taxon>
        <taxon>Actinomycetota</taxon>
        <taxon>Actinomycetes</taxon>
        <taxon>Streptosporangiales</taxon>
        <taxon>Thermomonosporaceae</taxon>
        <taxon>Actinomadura</taxon>
    </lineage>
</organism>
<dbReference type="EC" id="1.1.1.-" evidence="3"/>
<name>A0ABW1AEF7_9ACTN</name>
<dbReference type="RefSeq" id="WP_378289398.1">
    <property type="nucleotide sequence ID" value="NZ_JBHSON010000099.1"/>
</dbReference>